<evidence type="ECO:0000313" key="1">
    <source>
        <dbReference type="EMBL" id="RUS24635.1"/>
    </source>
</evidence>
<comment type="caution">
    <text evidence="1">The sequence shown here is derived from an EMBL/GenBank/DDBJ whole genome shotgun (WGS) entry which is preliminary data.</text>
</comment>
<protein>
    <recommendedName>
        <fullName evidence="3">FCP1 homology domain-containing protein</fullName>
    </recommendedName>
</protein>
<dbReference type="AlphaFoldDB" id="A0A433Q4A0"/>
<name>A0A433Q4A0_9FUNG</name>
<gene>
    <name evidence="1" type="ORF">BC938DRAFT_473292</name>
</gene>
<proteinExistence type="predicted"/>
<organism evidence="1 2">
    <name type="scientific">Jimgerdemannia flammicorona</name>
    <dbReference type="NCBI Taxonomy" id="994334"/>
    <lineage>
        <taxon>Eukaryota</taxon>
        <taxon>Fungi</taxon>
        <taxon>Fungi incertae sedis</taxon>
        <taxon>Mucoromycota</taxon>
        <taxon>Mucoromycotina</taxon>
        <taxon>Endogonomycetes</taxon>
        <taxon>Endogonales</taxon>
        <taxon>Endogonaceae</taxon>
        <taxon>Jimgerdemannia</taxon>
    </lineage>
</organism>
<evidence type="ECO:0000313" key="2">
    <source>
        <dbReference type="Proteomes" id="UP000274822"/>
    </source>
</evidence>
<dbReference type="Proteomes" id="UP000274822">
    <property type="component" value="Unassembled WGS sequence"/>
</dbReference>
<keyword evidence="2" id="KW-1185">Reference proteome</keyword>
<sequence length="143" mass="16409">MYAHPPFPLTPSQYVNNNLTLAAFHRARDRWNELHSSLTNPIWDKILPEPLPDPYQRPFTLVINLDETLIYSTWDVRMRYSGWMCWICLGVWMNVLWRAACCLSSSKPFSSITFTRSALIIPAFLAPRPNRKNTDGATPSAPA</sequence>
<dbReference type="EMBL" id="RBNJ01015379">
    <property type="protein sequence ID" value="RUS24635.1"/>
    <property type="molecule type" value="Genomic_DNA"/>
</dbReference>
<evidence type="ECO:0008006" key="3">
    <source>
        <dbReference type="Google" id="ProtNLM"/>
    </source>
</evidence>
<reference evidence="1 2" key="1">
    <citation type="journal article" date="2018" name="New Phytol.">
        <title>Phylogenomics of Endogonaceae and evolution of mycorrhizas within Mucoromycota.</title>
        <authorList>
            <person name="Chang Y."/>
            <person name="Desiro A."/>
            <person name="Na H."/>
            <person name="Sandor L."/>
            <person name="Lipzen A."/>
            <person name="Clum A."/>
            <person name="Barry K."/>
            <person name="Grigoriev I.V."/>
            <person name="Martin F.M."/>
            <person name="Stajich J.E."/>
            <person name="Smith M.E."/>
            <person name="Bonito G."/>
            <person name="Spatafora J.W."/>
        </authorList>
    </citation>
    <scope>NUCLEOTIDE SEQUENCE [LARGE SCALE GENOMIC DNA]</scope>
    <source>
        <strain evidence="1 2">AD002</strain>
    </source>
</reference>
<accession>A0A433Q4A0</accession>